<reference evidence="1" key="1">
    <citation type="submission" date="2024-01" db="EMBL/GenBank/DDBJ databases">
        <authorList>
            <person name="Webb A."/>
        </authorList>
    </citation>
    <scope>NUCLEOTIDE SEQUENCE</scope>
    <source>
        <strain evidence="1">Pm1</strain>
    </source>
</reference>
<dbReference type="AlphaFoldDB" id="A0AAV1VGD8"/>
<evidence type="ECO:0000313" key="1">
    <source>
        <dbReference type="EMBL" id="CAK7944473.1"/>
    </source>
</evidence>
<dbReference type="Proteomes" id="UP001162060">
    <property type="component" value="Unassembled WGS sequence"/>
</dbReference>
<proteinExistence type="predicted"/>
<comment type="caution">
    <text evidence="1">The sequence shown here is derived from an EMBL/GenBank/DDBJ whole genome shotgun (WGS) entry which is preliminary data.</text>
</comment>
<protein>
    <submittedName>
        <fullName evidence="1">Uncharacterized protein</fullName>
    </submittedName>
</protein>
<dbReference type="EMBL" id="CAKLBY020000308">
    <property type="protein sequence ID" value="CAK7944473.1"/>
    <property type="molecule type" value="Genomic_DNA"/>
</dbReference>
<organism evidence="1 2">
    <name type="scientific">Peronospora matthiolae</name>
    <dbReference type="NCBI Taxonomy" id="2874970"/>
    <lineage>
        <taxon>Eukaryota</taxon>
        <taxon>Sar</taxon>
        <taxon>Stramenopiles</taxon>
        <taxon>Oomycota</taxon>
        <taxon>Peronosporomycetes</taxon>
        <taxon>Peronosporales</taxon>
        <taxon>Peronosporaceae</taxon>
        <taxon>Peronospora</taxon>
    </lineage>
</organism>
<evidence type="ECO:0000313" key="2">
    <source>
        <dbReference type="Proteomes" id="UP001162060"/>
    </source>
</evidence>
<accession>A0AAV1VGD8</accession>
<sequence length="52" mass="5701">MKLDLTPNCFHRRISHPGIGNWVAEKSMAAEAAIATALSGLDRYRVDSSIQT</sequence>
<gene>
    <name evidence="1" type="ORF">PM001_LOCUS29623</name>
</gene>
<name>A0AAV1VGD8_9STRA</name>